<dbReference type="Gene3D" id="3.40.50.1820">
    <property type="entry name" value="alpha/beta hydrolase"/>
    <property type="match status" value="1"/>
</dbReference>
<dbReference type="InterPro" id="IPR013094">
    <property type="entry name" value="AB_hydrolase_3"/>
</dbReference>
<proteinExistence type="predicted"/>
<evidence type="ECO:0000313" key="3">
    <source>
        <dbReference type="EMBL" id="MBB5692504.1"/>
    </source>
</evidence>
<dbReference type="PANTHER" id="PTHR48081">
    <property type="entry name" value="AB HYDROLASE SUPERFAMILY PROTEIN C4A8.06C"/>
    <property type="match status" value="1"/>
</dbReference>
<dbReference type="EMBL" id="JACIJD010000002">
    <property type="protein sequence ID" value="MBB5692504.1"/>
    <property type="molecule type" value="Genomic_DNA"/>
</dbReference>
<dbReference type="AlphaFoldDB" id="A0A840YF49"/>
<dbReference type="Proteomes" id="UP000580654">
    <property type="component" value="Unassembled WGS sequence"/>
</dbReference>
<evidence type="ECO:0000259" key="2">
    <source>
        <dbReference type="Pfam" id="PF07859"/>
    </source>
</evidence>
<accession>A0A840YF49</accession>
<evidence type="ECO:0000256" key="1">
    <source>
        <dbReference type="ARBA" id="ARBA00022801"/>
    </source>
</evidence>
<dbReference type="SUPFAM" id="SSF53474">
    <property type="entry name" value="alpha/beta-Hydrolases"/>
    <property type="match status" value="1"/>
</dbReference>
<keyword evidence="1 3" id="KW-0378">Hydrolase</keyword>
<reference evidence="3 4" key="1">
    <citation type="submission" date="2020-08" db="EMBL/GenBank/DDBJ databases">
        <title>Genomic Encyclopedia of Type Strains, Phase IV (KMG-IV): sequencing the most valuable type-strain genomes for metagenomic binning, comparative biology and taxonomic classification.</title>
        <authorList>
            <person name="Goeker M."/>
        </authorList>
    </citation>
    <scope>NUCLEOTIDE SEQUENCE [LARGE SCALE GENOMIC DNA]</scope>
    <source>
        <strain evidence="3 4">DSM 25622</strain>
    </source>
</reference>
<dbReference type="GO" id="GO:0004061">
    <property type="term" value="F:arylformamidase activity"/>
    <property type="evidence" value="ECO:0007669"/>
    <property type="project" value="UniProtKB-EC"/>
</dbReference>
<feature type="domain" description="Alpha/beta hydrolase fold-3" evidence="2">
    <location>
        <begin position="66"/>
        <end position="173"/>
    </location>
</feature>
<dbReference type="InterPro" id="IPR050300">
    <property type="entry name" value="GDXG_lipolytic_enzyme"/>
</dbReference>
<name>A0A840YF49_9PROT</name>
<sequence length="273" mass="28954">MSGDPVHDYMAGQMRPGHPALIAEFEREGDESVAALRPLLDITYGPHPRERFDFYAAPGAWRGTLAYFHAGYWQSRDKAQFRFLASHFVARGFDVALVNYPLCPDVTLPELLASTRRAVPAVLAHAAAAGRGGAGLVAAGHSAGGHIVAELALADWDGPSPILAIASLSGVFDLAPLVETPLNERLRLDLAAAHALSPVFRIRSGLPPALFAVGGEETPAFLEQTARMRRAWEAAGNAAEEYISSGADHFSLLRDAELIRCVAVLPGGGGSQG</sequence>
<dbReference type="InterPro" id="IPR029058">
    <property type="entry name" value="AB_hydrolase_fold"/>
</dbReference>
<keyword evidence="4" id="KW-1185">Reference proteome</keyword>
<dbReference type="Pfam" id="PF07859">
    <property type="entry name" value="Abhydrolase_3"/>
    <property type="match status" value="1"/>
</dbReference>
<dbReference type="EC" id="3.5.1.9" evidence="3"/>
<evidence type="ECO:0000313" key="4">
    <source>
        <dbReference type="Proteomes" id="UP000580654"/>
    </source>
</evidence>
<dbReference type="RefSeq" id="WP_184513565.1">
    <property type="nucleotide sequence ID" value="NZ_JACIJD010000002.1"/>
</dbReference>
<gene>
    <name evidence="3" type="ORF">FHS87_000519</name>
</gene>
<comment type="caution">
    <text evidence="3">The sequence shown here is derived from an EMBL/GenBank/DDBJ whole genome shotgun (WGS) entry which is preliminary data.</text>
</comment>
<organism evidence="3 4">
    <name type="scientific">Muricoccus pecuniae</name>
    <dbReference type="NCBI Taxonomy" id="693023"/>
    <lineage>
        <taxon>Bacteria</taxon>
        <taxon>Pseudomonadati</taxon>
        <taxon>Pseudomonadota</taxon>
        <taxon>Alphaproteobacteria</taxon>
        <taxon>Acetobacterales</taxon>
        <taxon>Roseomonadaceae</taxon>
        <taxon>Muricoccus</taxon>
    </lineage>
</organism>
<dbReference type="PANTHER" id="PTHR48081:SF33">
    <property type="entry name" value="KYNURENINE FORMAMIDASE"/>
    <property type="match status" value="1"/>
</dbReference>
<protein>
    <submittedName>
        <fullName evidence="3">Arylformamidase</fullName>
        <ecNumber evidence="3">3.5.1.9</ecNumber>
    </submittedName>
</protein>